<dbReference type="Gene3D" id="3.50.50.60">
    <property type="entry name" value="FAD/NAD(P)-binding domain"/>
    <property type="match status" value="1"/>
</dbReference>
<dbReference type="GO" id="GO:0005737">
    <property type="term" value="C:cytoplasm"/>
    <property type="evidence" value="ECO:0007669"/>
    <property type="project" value="UniProtKB-ARBA"/>
</dbReference>
<dbReference type="InterPro" id="IPR012132">
    <property type="entry name" value="GMC_OxRdtase"/>
</dbReference>
<name>A0A8B6C6X3_MYTGA</name>
<dbReference type="GO" id="GO:0008812">
    <property type="term" value="F:choline dehydrogenase activity"/>
    <property type="evidence" value="ECO:0007669"/>
    <property type="project" value="UniProtKB-EC"/>
</dbReference>
<keyword evidence="11" id="KW-0560">Oxidoreductase</keyword>
<dbReference type="PROSITE" id="PS50192">
    <property type="entry name" value="T_SNARE"/>
    <property type="match status" value="2"/>
</dbReference>
<feature type="compositionally biased region" description="Basic and acidic residues" evidence="9">
    <location>
        <begin position="482"/>
        <end position="504"/>
    </location>
</feature>
<dbReference type="CDD" id="cd15887">
    <property type="entry name" value="SNARE_SNAP29N"/>
    <property type="match status" value="1"/>
</dbReference>
<dbReference type="InterPro" id="IPR000172">
    <property type="entry name" value="GMC_OxRdtase_N"/>
</dbReference>
<evidence type="ECO:0000313" key="11">
    <source>
        <dbReference type="EMBL" id="VDI00336.1"/>
    </source>
</evidence>
<dbReference type="InterPro" id="IPR036188">
    <property type="entry name" value="FAD/NAD-bd_sf"/>
</dbReference>
<dbReference type="InterPro" id="IPR000727">
    <property type="entry name" value="T_SNARE_dom"/>
</dbReference>
<evidence type="ECO:0000313" key="12">
    <source>
        <dbReference type="Proteomes" id="UP000596742"/>
    </source>
</evidence>
<dbReference type="Pfam" id="PF00732">
    <property type="entry name" value="GMC_oxred_N"/>
    <property type="match status" value="1"/>
</dbReference>
<dbReference type="PANTHER" id="PTHR11552:SF147">
    <property type="entry name" value="CHOLINE DEHYDROGENASE, MITOCHONDRIAL"/>
    <property type="match status" value="1"/>
</dbReference>
<evidence type="ECO:0000256" key="1">
    <source>
        <dbReference type="ARBA" id="ARBA00001974"/>
    </source>
</evidence>
<evidence type="ECO:0000256" key="2">
    <source>
        <dbReference type="ARBA" id="ARBA00009480"/>
    </source>
</evidence>
<evidence type="ECO:0000256" key="4">
    <source>
        <dbReference type="ARBA" id="ARBA00022448"/>
    </source>
</evidence>
<reference evidence="11" key="1">
    <citation type="submission" date="2018-11" db="EMBL/GenBank/DDBJ databases">
        <authorList>
            <person name="Alioto T."/>
            <person name="Alioto T."/>
        </authorList>
    </citation>
    <scope>NUCLEOTIDE SEQUENCE</scope>
</reference>
<evidence type="ECO:0000256" key="8">
    <source>
        <dbReference type="ARBA" id="ARBA00023054"/>
    </source>
</evidence>
<proteinExistence type="inferred from homology"/>
<dbReference type="OrthoDB" id="269227at2759"/>
<protein>
    <submittedName>
        <fullName evidence="11">Choline dehydrogenase</fullName>
        <ecNumber evidence="11">1.1.99.1</ecNumber>
    </submittedName>
</protein>
<dbReference type="SMART" id="SM00397">
    <property type="entry name" value="t_SNARE"/>
    <property type="match status" value="2"/>
</dbReference>
<keyword evidence="4" id="KW-0813">Transport</keyword>
<keyword evidence="8" id="KW-0175">Coiled coil</keyword>
<comment type="similarity">
    <text evidence="3">Belongs to the GMC oxidoreductase family.</text>
</comment>
<feature type="compositionally biased region" description="Polar residues" evidence="9">
    <location>
        <begin position="368"/>
        <end position="379"/>
    </location>
</feature>
<feature type="domain" description="T-SNARE coiled-coil homology" evidence="10">
    <location>
        <begin position="392"/>
        <end position="454"/>
    </location>
</feature>
<evidence type="ECO:0000256" key="9">
    <source>
        <dbReference type="SAM" id="MobiDB-lite"/>
    </source>
</evidence>
<dbReference type="Pfam" id="PF05199">
    <property type="entry name" value="GMC_oxred_C"/>
    <property type="match status" value="1"/>
</dbReference>
<comment type="cofactor">
    <cofactor evidence="1">
        <name>FAD</name>
        <dbReference type="ChEBI" id="CHEBI:57692"/>
    </cofactor>
</comment>
<dbReference type="EMBL" id="UYJE01001228">
    <property type="protein sequence ID" value="VDI00336.1"/>
    <property type="molecule type" value="Genomic_DNA"/>
</dbReference>
<dbReference type="Proteomes" id="UP000596742">
    <property type="component" value="Unassembled WGS sequence"/>
</dbReference>
<comment type="caution">
    <text evidence="11">The sequence shown here is derived from an EMBL/GenBank/DDBJ whole genome shotgun (WGS) entry which is preliminary data.</text>
</comment>
<dbReference type="EC" id="1.1.99.1" evidence="11"/>
<evidence type="ECO:0000256" key="3">
    <source>
        <dbReference type="ARBA" id="ARBA00010790"/>
    </source>
</evidence>
<keyword evidence="5" id="KW-0285">Flavoprotein</keyword>
<keyword evidence="6" id="KW-0274">FAD</keyword>
<evidence type="ECO:0000259" key="10">
    <source>
        <dbReference type="PROSITE" id="PS50192"/>
    </source>
</evidence>
<dbReference type="CDD" id="cd15856">
    <property type="entry name" value="SNARE_SNAP29C"/>
    <property type="match status" value="1"/>
</dbReference>
<dbReference type="GO" id="GO:0015031">
    <property type="term" value="P:protein transport"/>
    <property type="evidence" value="ECO:0007669"/>
    <property type="project" value="UniProtKB-KW"/>
</dbReference>
<organism evidence="11 12">
    <name type="scientific">Mytilus galloprovincialis</name>
    <name type="common">Mediterranean mussel</name>
    <dbReference type="NCBI Taxonomy" id="29158"/>
    <lineage>
        <taxon>Eukaryota</taxon>
        <taxon>Metazoa</taxon>
        <taxon>Spiralia</taxon>
        <taxon>Lophotrochozoa</taxon>
        <taxon>Mollusca</taxon>
        <taxon>Bivalvia</taxon>
        <taxon>Autobranchia</taxon>
        <taxon>Pteriomorphia</taxon>
        <taxon>Mytilida</taxon>
        <taxon>Mytiloidea</taxon>
        <taxon>Mytilidae</taxon>
        <taxon>Mytilinae</taxon>
        <taxon>Mytilus</taxon>
    </lineage>
</organism>
<keyword evidence="7" id="KW-0653">Protein transport</keyword>
<dbReference type="Gene3D" id="1.20.5.110">
    <property type="match status" value="2"/>
</dbReference>
<dbReference type="GO" id="GO:0050660">
    <property type="term" value="F:flavin adenine dinucleotide binding"/>
    <property type="evidence" value="ECO:0007669"/>
    <property type="project" value="InterPro"/>
</dbReference>
<gene>
    <name evidence="11" type="ORF">MGAL_10B092287</name>
</gene>
<dbReference type="SUPFAM" id="SSF54373">
    <property type="entry name" value="FAD-linked reductases, C-terminal domain"/>
    <property type="match status" value="1"/>
</dbReference>
<dbReference type="SUPFAM" id="SSF51905">
    <property type="entry name" value="FAD/NAD(P)-binding domain"/>
    <property type="match status" value="1"/>
</dbReference>
<dbReference type="AlphaFoldDB" id="A0A8B6C6X3"/>
<keyword evidence="12" id="KW-1185">Reference proteome</keyword>
<dbReference type="PANTHER" id="PTHR11552">
    <property type="entry name" value="GLUCOSE-METHANOL-CHOLINE GMC OXIDOREDUCTASE"/>
    <property type="match status" value="1"/>
</dbReference>
<feature type="region of interest" description="Disordered" evidence="9">
    <location>
        <begin position="467"/>
        <end position="517"/>
    </location>
</feature>
<dbReference type="SUPFAM" id="SSF58038">
    <property type="entry name" value="SNARE fusion complex"/>
    <property type="match status" value="2"/>
</dbReference>
<dbReference type="Gene3D" id="3.30.560.10">
    <property type="entry name" value="Glucose Oxidase, domain 3"/>
    <property type="match status" value="1"/>
</dbReference>
<feature type="compositionally biased region" description="Polar residues" evidence="9">
    <location>
        <begin position="469"/>
        <end position="479"/>
    </location>
</feature>
<dbReference type="InterPro" id="IPR007867">
    <property type="entry name" value="GMC_OxRtase_C"/>
</dbReference>
<comment type="similarity">
    <text evidence="2">Belongs to the SNAP-25 family.</text>
</comment>
<feature type="region of interest" description="Disordered" evidence="9">
    <location>
        <begin position="347"/>
        <end position="382"/>
    </location>
</feature>
<evidence type="ECO:0000256" key="7">
    <source>
        <dbReference type="ARBA" id="ARBA00022927"/>
    </source>
</evidence>
<evidence type="ECO:0000256" key="5">
    <source>
        <dbReference type="ARBA" id="ARBA00022630"/>
    </source>
</evidence>
<sequence>MGVNSVFIYEIYLGCIQSAQEEKTGNECKRTSLASWIPNIILAFLPNIKDTQLRACSISNDKDICNDPKTLEVAAVNTTCSIAIIYFHFTPKISCKNVTDYFDCLGGFLPQCDRTDMVKKIVELPVFKAVVPDHFEALHCYGGGGDVCLNYTNYMYVQEEEDCTVAIGQDRQQDPSGLLCKKYNVYLSCVTKNIKENHQCEKFSLHTWLPGYIDKRYNISGADRCNVTNINYCNDIQTLDLMVNTTKCGYYVGIMASYPSCLNARMFLDCMTGLFPSCDEYMFAQTMVNSIIKNRIPQTFNPMACFGVSGPSKFVAEVKINATWDEDLSSAETSKYRQLKSTFEQQMAVDAQGESEEDDKGNFGSRYDSGSSQNPFQSDAENRRNEVLTQIHASEDRQLESTRRMLQSIDESERIGVATGEELLRQGEQLDNIERKTTEMNQEMTATQKHINNIKSVFGGVKNWWSGRKANQQPASSSPEPRPSKLRDTVDNSKNEYESKKRVDTSGFGSFEDDDLDKQFMSGSRKQMIQPVTNSHREKEVDENLGLMSDGISKLKGLAMGLGDEIERQNQQIDDRINPQMDKLNLNLENQNKQMKNILRKTLHGTLFMLSPADHVMFLGQSLVQVAFLVIFLTTTLPPNEKDPPGVFDRPLENWYDYIVVGAGSAGGIVATRLSEGYDKVLLLEAGGSDIRNDLTKIPLLWSALSNSNLDWKYKTVEQKHALFAHKDEVTNWPRGKCLGGTGRINAMGLIRGNPIDFDTWAKEGAVGWSYKNVFPYFKKMESIAFNLSAYSEDLRGRNGPLTIVESRMTILEYFHEQAAQELGYNRIDCNGETQRGFCRIQVNVKKGERCDTASCYLRPALERTNLQVHLNSYVSKILFEGKVARAVEFSKDGVLYKVYARKEIILSAGVVGSPKILLSSGIGPKHHLNDIRIPVVADLPVGENLQDQMAMHFQFAINMSLSTTSQKITDTENILQYLFYREGIYAQIGVDGMIFINLDQNKDAPPDIQLIFLGLAYEKGFLDGFSYKEEVKEELVNRTDPNSFVIIVNLLNAKSRGTITLSTTCPSCKPIIDPMYLSDSDDVERFVKGIRFLQKLQETKSWKSIGATLIRHDTRGHCSEEEFDKDEYWRCMVRHFANQANHQTSSCRMGSYSDTTAVVDPQLRVRGIKSLRVVDASVMRNNPSGNTNAPTMMIAEKAADLIKHCYY</sequence>
<feature type="domain" description="T-SNARE coiled-coil homology" evidence="10">
    <location>
        <begin position="535"/>
        <end position="575"/>
    </location>
</feature>
<evidence type="ECO:0000256" key="6">
    <source>
        <dbReference type="ARBA" id="ARBA00022827"/>
    </source>
</evidence>
<accession>A0A8B6C6X3</accession>
<dbReference type="FunFam" id="1.20.5.110:FF:000041">
    <property type="entry name" value="Synaptosomal-associated protein 29"/>
    <property type="match status" value="1"/>
</dbReference>